<sequence>MDAITDLAERLAQRIRRSVAVDDVDLRLLGSSTHFGDADPLRLTSLANRRIEGPVRDATFAAGFPHWREPRRGRALGIDGHEHDRMSFPLRSRYGPLGVMWVILLDGDELSEEDMRQCLSAGREMERVLARRQQDEQESVIEAEALLLALLSDAAADRASAARDLADLGYFADSTDVTALAMVGARPWPSRTADERAAVLRRAFRQAVQSQRDQAAAFAVTEDHAFLLIGSRGGTARSEYAKAAGRVIAKVAELDPPLSEQLRFGVGSAVALADASRSYDQARIAARIAAEKGHPVALREDHPLETLVEIAVRPEIDASLLPDLVKDTIEAQSEESLATVACFLGHAGSVARTSDTLHLHRTTVYYRLRLFEKDTGLSLDNGGHRFLLQLWLAVRDRAGHPRTG</sequence>
<name>A0A2P8DSZ8_9ACTN</name>
<dbReference type="RefSeq" id="WP_146165511.1">
    <property type="nucleotide sequence ID" value="NZ_PYGA01000002.1"/>
</dbReference>
<evidence type="ECO:0000256" key="1">
    <source>
        <dbReference type="ARBA" id="ARBA00006754"/>
    </source>
</evidence>
<comment type="caution">
    <text evidence="4">The sequence shown here is derived from an EMBL/GenBank/DDBJ whole genome shotgun (WGS) entry which is preliminary data.</text>
</comment>
<evidence type="ECO:0000259" key="3">
    <source>
        <dbReference type="Pfam" id="PF17853"/>
    </source>
</evidence>
<comment type="similarity">
    <text evidence="1">Belongs to the CdaR family.</text>
</comment>
<dbReference type="EMBL" id="PYGA01000002">
    <property type="protein sequence ID" value="PSL00331.1"/>
    <property type="molecule type" value="Genomic_DNA"/>
</dbReference>
<evidence type="ECO:0000313" key="4">
    <source>
        <dbReference type="EMBL" id="PSL00331.1"/>
    </source>
</evidence>
<feature type="domain" description="CdaR GGDEF-like" evidence="3">
    <location>
        <begin position="177"/>
        <end position="288"/>
    </location>
</feature>
<proteinExistence type="inferred from homology"/>
<dbReference type="PANTHER" id="PTHR33744:SF17">
    <property type="entry name" value="CONSERVED PROTEIN"/>
    <property type="match status" value="1"/>
</dbReference>
<dbReference type="Proteomes" id="UP000240542">
    <property type="component" value="Unassembled WGS sequence"/>
</dbReference>
<feature type="domain" description="PucR C-terminal helix-turn-helix" evidence="2">
    <location>
        <begin position="337"/>
        <end position="393"/>
    </location>
</feature>
<dbReference type="InterPro" id="IPR051448">
    <property type="entry name" value="CdaR-like_regulators"/>
</dbReference>
<dbReference type="InterPro" id="IPR042070">
    <property type="entry name" value="PucR_C-HTH_sf"/>
</dbReference>
<protein>
    <submittedName>
        <fullName evidence="4">PucR-like helix-turn-helix protein</fullName>
    </submittedName>
</protein>
<dbReference type="Pfam" id="PF17853">
    <property type="entry name" value="GGDEF_2"/>
    <property type="match status" value="1"/>
</dbReference>
<dbReference type="AlphaFoldDB" id="A0A2P8DSZ8"/>
<reference evidence="4 5" key="1">
    <citation type="submission" date="2018-03" db="EMBL/GenBank/DDBJ databases">
        <title>Genomic Encyclopedia of Archaeal and Bacterial Type Strains, Phase II (KMG-II): from individual species to whole genera.</title>
        <authorList>
            <person name="Goeker M."/>
        </authorList>
    </citation>
    <scope>NUCLEOTIDE SEQUENCE [LARGE SCALE GENOMIC DNA]</scope>
    <source>
        <strain evidence="4 5">DSM 45312</strain>
    </source>
</reference>
<evidence type="ECO:0000313" key="5">
    <source>
        <dbReference type="Proteomes" id="UP000240542"/>
    </source>
</evidence>
<dbReference type="InterPro" id="IPR025736">
    <property type="entry name" value="PucR_C-HTH_dom"/>
</dbReference>
<dbReference type="OrthoDB" id="4534407at2"/>
<accession>A0A2P8DSZ8</accession>
<dbReference type="InterPro" id="IPR041522">
    <property type="entry name" value="CdaR_GGDEF"/>
</dbReference>
<keyword evidence="5" id="KW-1185">Reference proteome</keyword>
<dbReference type="Gene3D" id="1.10.10.2840">
    <property type="entry name" value="PucR C-terminal helix-turn-helix domain"/>
    <property type="match status" value="1"/>
</dbReference>
<gene>
    <name evidence="4" type="ORF">CLV63_102459</name>
</gene>
<organism evidence="4 5">
    <name type="scientific">Murinocardiopsis flavida</name>
    <dbReference type="NCBI Taxonomy" id="645275"/>
    <lineage>
        <taxon>Bacteria</taxon>
        <taxon>Bacillati</taxon>
        <taxon>Actinomycetota</taxon>
        <taxon>Actinomycetes</taxon>
        <taxon>Streptosporangiales</taxon>
        <taxon>Nocardiopsidaceae</taxon>
        <taxon>Murinocardiopsis</taxon>
    </lineage>
</organism>
<evidence type="ECO:0000259" key="2">
    <source>
        <dbReference type="Pfam" id="PF13556"/>
    </source>
</evidence>
<dbReference type="PANTHER" id="PTHR33744">
    <property type="entry name" value="CARBOHYDRATE DIACID REGULATOR"/>
    <property type="match status" value="1"/>
</dbReference>
<dbReference type="Pfam" id="PF13556">
    <property type="entry name" value="HTH_30"/>
    <property type="match status" value="1"/>
</dbReference>